<dbReference type="PANTHER" id="PTHR47485:SF1">
    <property type="entry name" value="THYLAKOID LUMENAL 17.4 KDA PROTEIN, CHLOROPLASTIC"/>
    <property type="match status" value="1"/>
</dbReference>
<proteinExistence type="predicted"/>
<sequence>MPAPREIDDLPYAEYLEPFDGRLEPERRHDTVHFDGTGFEDADCGGAVFTECAFTSVDFTGGRGSRARFNDVWLHTARWVGTELAETEWLDTETVSGVFAGVEMFGARLRRATFHNCKFDSVNLRTAALREVRFTDCLLRDVDFGEAALTDVAFPGTVLEGVRLDRARLDRVDLRDAAVLGIASGHEALRGAVIGSVQLLELAPAFARVLGVTVRDHDS</sequence>
<reference evidence="2 3" key="1">
    <citation type="submission" date="2017-11" db="EMBL/GenBank/DDBJ databases">
        <title>Streptomyces carmine sp. nov., a novel actinomycete isolated from Sophora alopecuroides in Xinjiang, China.</title>
        <authorList>
            <person name="Wang Y."/>
            <person name="Luo X."/>
            <person name="Wan C."/>
            <person name="Zhang L."/>
        </authorList>
    </citation>
    <scope>NUCLEOTIDE SEQUENCE [LARGE SCALE GENOMIC DNA]</scope>
    <source>
        <strain evidence="2 3">TRM SA0054</strain>
    </source>
</reference>
<dbReference type="Gene3D" id="2.160.20.80">
    <property type="entry name" value="E3 ubiquitin-protein ligase SopA"/>
    <property type="match status" value="1"/>
</dbReference>
<dbReference type="RefSeq" id="WP_100205550.1">
    <property type="nucleotide sequence ID" value="NZ_PGGW01000071.1"/>
</dbReference>
<dbReference type="PANTHER" id="PTHR47485">
    <property type="entry name" value="THYLAKOID LUMENAL 17.4 KDA PROTEIN, CHLOROPLASTIC"/>
    <property type="match status" value="1"/>
</dbReference>
<evidence type="ECO:0000313" key="3">
    <source>
        <dbReference type="Proteomes" id="UP000230407"/>
    </source>
</evidence>
<dbReference type="Proteomes" id="UP000230407">
    <property type="component" value="Unassembled WGS sequence"/>
</dbReference>
<keyword evidence="3" id="KW-1185">Reference proteome</keyword>
<evidence type="ECO:0000313" key="2">
    <source>
        <dbReference type="EMBL" id="PJE93880.1"/>
    </source>
</evidence>
<evidence type="ECO:0008006" key="4">
    <source>
        <dbReference type="Google" id="ProtNLM"/>
    </source>
</evidence>
<dbReference type="InterPro" id="IPR001646">
    <property type="entry name" value="5peptide_repeat"/>
</dbReference>
<name>A0A2M8LPL7_9ACTN</name>
<dbReference type="Pfam" id="PF13599">
    <property type="entry name" value="Pentapeptide_4"/>
    <property type="match status" value="1"/>
</dbReference>
<accession>A0A2M8LPL7</accession>
<dbReference type="AlphaFoldDB" id="A0A2M8LPL7"/>
<comment type="caution">
    <text evidence="2">The sequence shown here is derived from an EMBL/GenBank/DDBJ whole genome shotgun (WGS) entry which is preliminary data.</text>
</comment>
<dbReference type="EMBL" id="PGGW01000071">
    <property type="protein sequence ID" value="PJE93880.1"/>
    <property type="molecule type" value="Genomic_DNA"/>
</dbReference>
<organism evidence="2 3">
    <name type="scientific">Streptomyces carminius</name>
    <dbReference type="NCBI Taxonomy" id="2665496"/>
    <lineage>
        <taxon>Bacteria</taxon>
        <taxon>Bacillati</taxon>
        <taxon>Actinomycetota</taxon>
        <taxon>Actinomycetes</taxon>
        <taxon>Kitasatosporales</taxon>
        <taxon>Streptomycetaceae</taxon>
        <taxon>Streptomyces</taxon>
    </lineage>
</organism>
<protein>
    <recommendedName>
        <fullName evidence="4">Pentapeptide repeat-containing protein</fullName>
    </recommendedName>
</protein>
<gene>
    <name evidence="2" type="ORF">CUT44_32335</name>
</gene>
<evidence type="ECO:0000256" key="1">
    <source>
        <dbReference type="ARBA" id="ARBA00022737"/>
    </source>
</evidence>
<dbReference type="SUPFAM" id="SSF141571">
    <property type="entry name" value="Pentapeptide repeat-like"/>
    <property type="match status" value="1"/>
</dbReference>
<keyword evidence="1" id="KW-0677">Repeat</keyword>